<evidence type="ECO:0000313" key="15">
    <source>
        <dbReference type="EMBL" id="RKR07673.1"/>
    </source>
</evidence>
<dbReference type="Gene3D" id="3.40.50.300">
    <property type="entry name" value="P-loop containing nucleotide triphosphate hydrolases"/>
    <property type="match status" value="2"/>
</dbReference>
<proteinExistence type="inferred from homology"/>
<dbReference type="InterPro" id="IPR006554">
    <property type="entry name" value="Helicase-like_DEXD_c2"/>
</dbReference>
<dbReference type="AlphaFoldDB" id="A0A420X1E5"/>
<dbReference type="Pfam" id="PF06733">
    <property type="entry name" value="DEAD_2"/>
    <property type="match status" value="1"/>
</dbReference>
<accession>A0A420X1E5</accession>
<dbReference type="EMBL" id="RBIN01000001">
    <property type="protein sequence ID" value="RKR07673.1"/>
    <property type="molecule type" value="Genomic_DNA"/>
</dbReference>
<dbReference type="SMART" id="SM00491">
    <property type="entry name" value="HELICc2"/>
    <property type="match status" value="1"/>
</dbReference>
<evidence type="ECO:0000256" key="8">
    <source>
        <dbReference type="ARBA" id="ARBA00023004"/>
    </source>
</evidence>
<keyword evidence="16" id="KW-1185">Reference proteome</keyword>
<dbReference type="GO" id="GO:0003677">
    <property type="term" value="F:DNA binding"/>
    <property type="evidence" value="ECO:0007669"/>
    <property type="project" value="UniProtKB-KW"/>
</dbReference>
<comment type="similarity">
    <text evidence="13">Belongs to the helicase family. DinG subfamily.</text>
</comment>
<dbReference type="InterPro" id="IPR010614">
    <property type="entry name" value="RAD3-like_helicase_DEAD"/>
</dbReference>
<dbReference type="Pfam" id="PF13307">
    <property type="entry name" value="Helicase_C_2"/>
    <property type="match status" value="1"/>
</dbReference>
<name>A0A420X1E5_9GAMM</name>
<dbReference type="PANTHER" id="PTHR11472">
    <property type="entry name" value="DNA REPAIR DEAD HELICASE RAD3/XP-D SUBFAMILY MEMBER"/>
    <property type="match status" value="1"/>
</dbReference>
<evidence type="ECO:0000259" key="14">
    <source>
        <dbReference type="PROSITE" id="PS51193"/>
    </source>
</evidence>
<evidence type="ECO:0000256" key="11">
    <source>
        <dbReference type="ARBA" id="ARBA00023204"/>
    </source>
</evidence>
<feature type="domain" description="Helicase ATP-binding" evidence="14">
    <location>
        <begin position="177"/>
        <end position="428"/>
    </location>
</feature>
<keyword evidence="12" id="KW-0413">Isomerase</keyword>
<evidence type="ECO:0000256" key="5">
    <source>
        <dbReference type="ARBA" id="ARBA00022801"/>
    </source>
</evidence>
<dbReference type="RefSeq" id="WP_211327825.1">
    <property type="nucleotide sequence ID" value="NZ_RBIN01000001.1"/>
</dbReference>
<comment type="caution">
    <text evidence="15">The sequence shown here is derived from an EMBL/GenBank/DDBJ whole genome shotgun (WGS) entry which is preliminary data.</text>
</comment>
<keyword evidence="10" id="KW-0238">DNA-binding</keyword>
<sequence length="760" mass="84842">MSEAADYRVAVRALCAFTARGGDLDLRFTPSPTAQEGMAGHGVVTARRDASYEREIALEGHFETLRVRGRADGFDPHANRLEEIKTFRGDLEHQPENHRRLHWAQAKVYGALMCRARELARIELALVYFDVTSQRETVISESFEATALEAFFATQCRAFLAWAAQELAHRRAREQWLAQLGFPHDTFRHGQRALAENVYKAVATGRALMAQAPTGIGKTLGTLFPMLKAMPGQQLDRLCFLTSRTTGRQLALDALTTLGASAPTTPLRALELIAREKACENPDLACHGDSCPLARGFYDRLPAARQAAVEAGLLDHTTLRRVALAHEICPYYLGQEMARWADVLIGDVNYWFDASAMLYALSVEQQWRIGLMIDEAHNLVERGRRMYSAELDQTRFLAMRRQAPTALKSPLDRVARRWRELNAELDDGSGDGDYRVLAAPPGRLLEALARAVSAINDYMVEQPVGLDSALLEFYFDALQLARVHELFDEHFLCDLTRVPGRAGRTASRLCLRNVVPAPLLAPRFAAARSSVLFSATLSPAHYYRDLLGLPGATPWLEMASPFAGDQLELHVDAHISTRYRDRAASLAPIARLIAAQYRKRPGNYLAFFSSFDYLERVVATLREQAPELPLHVQSRRMSEQARRDFLAVFDEHQGVIGFAVLGGIFGEGIDLPGERLIGAFIATLGLPQVNAVNEQMKARMAALFGDGYRYTYLYPGLTKVIQAAGRVIRTREDRGVIHLIDDRFDRAEVRSLLPGWWSPA</sequence>
<dbReference type="GO" id="GO:0016818">
    <property type="term" value="F:hydrolase activity, acting on acid anhydrides, in phosphorus-containing anhydrides"/>
    <property type="evidence" value="ECO:0007669"/>
    <property type="project" value="InterPro"/>
</dbReference>
<dbReference type="GO" id="GO:0046872">
    <property type="term" value="F:metal ion binding"/>
    <property type="evidence" value="ECO:0007669"/>
    <property type="project" value="UniProtKB-KW"/>
</dbReference>
<evidence type="ECO:0000256" key="10">
    <source>
        <dbReference type="ARBA" id="ARBA00023125"/>
    </source>
</evidence>
<organism evidence="15 16">
    <name type="scientific">Kushneria sinocarnis</name>
    <dbReference type="NCBI Taxonomy" id="595502"/>
    <lineage>
        <taxon>Bacteria</taxon>
        <taxon>Pseudomonadati</taxon>
        <taxon>Pseudomonadota</taxon>
        <taxon>Gammaproteobacteria</taxon>
        <taxon>Oceanospirillales</taxon>
        <taxon>Halomonadaceae</taxon>
        <taxon>Kushneria</taxon>
    </lineage>
</organism>
<evidence type="ECO:0000256" key="13">
    <source>
        <dbReference type="ARBA" id="ARBA00038058"/>
    </source>
</evidence>
<dbReference type="PROSITE" id="PS51193">
    <property type="entry name" value="HELICASE_ATP_BIND_2"/>
    <property type="match status" value="1"/>
</dbReference>
<evidence type="ECO:0000256" key="1">
    <source>
        <dbReference type="ARBA" id="ARBA00022485"/>
    </source>
</evidence>
<keyword evidence="4" id="KW-0227">DNA damage</keyword>
<evidence type="ECO:0000256" key="3">
    <source>
        <dbReference type="ARBA" id="ARBA00022741"/>
    </source>
</evidence>
<dbReference type="SUPFAM" id="SSF52540">
    <property type="entry name" value="P-loop containing nucleoside triphosphate hydrolases"/>
    <property type="match status" value="1"/>
</dbReference>
<evidence type="ECO:0000256" key="12">
    <source>
        <dbReference type="ARBA" id="ARBA00023235"/>
    </source>
</evidence>
<dbReference type="GO" id="GO:0003678">
    <property type="term" value="F:DNA helicase activity"/>
    <property type="evidence" value="ECO:0007669"/>
    <property type="project" value="InterPro"/>
</dbReference>
<keyword evidence="3" id="KW-0547">Nucleotide-binding</keyword>
<dbReference type="InterPro" id="IPR027417">
    <property type="entry name" value="P-loop_NTPase"/>
</dbReference>
<keyword evidence="5" id="KW-0378">Hydrolase</keyword>
<evidence type="ECO:0000313" key="16">
    <source>
        <dbReference type="Proteomes" id="UP000281975"/>
    </source>
</evidence>
<dbReference type="PANTHER" id="PTHR11472:SF34">
    <property type="entry name" value="REGULATOR OF TELOMERE ELONGATION HELICASE 1"/>
    <property type="match status" value="1"/>
</dbReference>
<evidence type="ECO:0000256" key="9">
    <source>
        <dbReference type="ARBA" id="ARBA00023014"/>
    </source>
</evidence>
<evidence type="ECO:0000256" key="4">
    <source>
        <dbReference type="ARBA" id="ARBA00022763"/>
    </source>
</evidence>
<gene>
    <name evidence="15" type="ORF">C7446_0489</name>
</gene>
<evidence type="ECO:0000256" key="2">
    <source>
        <dbReference type="ARBA" id="ARBA00022723"/>
    </source>
</evidence>
<keyword evidence="11" id="KW-0234">DNA repair</keyword>
<dbReference type="InterPro" id="IPR006555">
    <property type="entry name" value="ATP-dep_Helicase_C"/>
</dbReference>
<keyword evidence="7" id="KW-0067">ATP-binding</keyword>
<evidence type="ECO:0000256" key="6">
    <source>
        <dbReference type="ARBA" id="ARBA00022806"/>
    </source>
</evidence>
<dbReference type="GO" id="GO:0051539">
    <property type="term" value="F:4 iron, 4 sulfur cluster binding"/>
    <property type="evidence" value="ECO:0007669"/>
    <property type="project" value="UniProtKB-KW"/>
</dbReference>
<dbReference type="Proteomes" id="UP000281975">
    <property type="component" value="Unassembled WGS sequence"/>
</dbReference>
<keyword evidence="1" id="KW-0004">4Fe-4S</keyword>
<reference evidence="15 16" key="1">
    <citation type="submission" date="2018-10" db="EMBL/GenBank/DDBJ databases">
        <title>Genomic Encyclopedia of Type Strains, Phase IV (KMG-IV): sequencing the most valuable type-strain genomes for metagenomic binning, comparative biology and taxonomic classification.</title>
        <authorList>
            <person name="Goeker M."/>
        </authorList>
    </citation>
    <scope>NUCLEOTIDE SEQUENCE [LARGE SCALE GENOMIC DNA]</scope>
    <source>
        <strain evidence="15 16">DSM 23229</strain>
    </source>
</reference>
<keyword evidence="2" id="KW-0479">Metal-binding</keyword>
<dbReference type="GO" id="GO:0006281">
    <property type="term" value="P:DNA repair"/>
    <property type="evidence" value="ECO:0007669"/>
    <property type="project" value="UniProtKB-KW"/>
</dbReference>
<keyword evidence="9" id="KW-0411">Iron-sulfur</keyword>
<dbReference type="InterPro" id="IPR045028">
    <property type="entry name" value="DinG/Rad3-like"/>
</dbReference>
<keyword evidence="8" id="KW-0408">Iron</keyword>
<dbReference type="SMART" id="SM00488">
    <property type="entry name" value="DEXDc2"/>
    <property type="match status" value="1"/>
</dbReference>
<dbReference type="GO" id="GO:0005524">
    <property type="term" value="F:ATP binding"/>
    <property type="evidence" value="ECO:0007669"/>
    <property type="project" value="UniProtKB-KW"/>
</dbReference>
<keyword evidence="6 15" id="KW-0347">Helicase</keyword>
<evidence type="ECO:0000256" key="7">
    <source>
        <dbReference type="ARBA" id="ARBA00022840"/>
    </source>
</evidence>
<protein>
    <submittedName>
        <fullName evidence="15">Rad3-related DNA helicase</fullName>
    </submittedName>
</protein>
<dbReference type="InterPro" id="IPR014013">
    <property type="entry name" value="Helic_SF1/SF2_ATP-bd_DinG/Rad3"/>
</dbReference>